<feature type="domain" description="F5/8 type C" evidence="1">
    <location>
        <begin position="85"/>
        <end position="239"/>
    </location>
</feature>
<name>A0ABN8T414_9CNID</name>
<dbReference type="InterPro" id="IPR008979">
    <property type="entry name" value="Galactose-bd-like_sf"/>
</dbReference>
<sequence>GEKEVLLEWQLAFEVAAAPTSGLFNLVFSRQNGVFECKHPFIDKPMITNEPSVACARVVGLGSKLYLRNMARMLNKDVTGFMPGCVDPLGMDSGAITDAQISASSQWDNNHAASRARLHMRYQKRGNKRGAWSSRTNDLNQWLQINLGGYTTLTRVATQGRSDYDQWVTKYRLQYSDDGVIFQFYKAPHQTSAKVFLANKDRNTIAYNMLNPPITTRFIRIKPMEWRGHISMRMEIYGC</sequence>
<gene>
    <name evidence="2" type="ORF">PEVE_00038005</name>
</gene>
<dbReference type="InterPro" id="IPR000421">
    <property type="entry name" value="FA58C"/>
</dbReference>
<dbReference type="Gene3D" id="2.60.120.260">
    <property type="entry name" value="Galactose-binding domain-like"/>
    <property type="match status" value="1"/>
</dbReference>
<evidence type="ECO:0000313" key="2">
    <source>
        <dbReference type="EMBL" id="CAH3199023.1"/>
    </source>
</evidence>
<dbReference type="PANTHER" id="PTHR24543:SF325">
    <property type="entry name" value="F5_8 TYPE C DOMAIN-CONTAINING PROTEIN"/>
    <property type="match status" value="1"/>
</dbReference>
<dbReference type="Proteomes" id="UP001159427">
    <property type="component" value="Unassembled WGS sequence"/>
</dbReference>
<reference evidence="2 3" key="1">
    <citation type="submission" date="2022-05" db="EMBL/GenBank/DDBJ databases">
        <authorList>
            <consortium name="Genoscope - CEA"/>
            <person name="William W."/>
        </authorList>
    </citation>
    <scope>NUCLEOTIDE SEQUENCE [LARGE SCALE GENOMIC DNA]</scope>
</reference>
<dbReference type="Pfam" id="PF00754">
    <property type="entry name" value="F5_F8_type_C"/>
    <property type="match status" value="1"/>
</dbReference>
<protein>
    <recommendedName>
        <fullName evidence="1">F5/8 type C domain-containing protein</fullName>
    </recommendedName>
</protein>
<proteinExistence type="predicted"/>
<comment type="caution">
    <text evidence="2">The sequence shown here is derived from an EMBL/GenBank/DDBJ whole genome shotgun (WGS) entry which is preliminary data.</text>
</comment>
<dbReference type="SUPFAM" id="SSF49785">
    <property type="entry name" value="Galactose-binding domain-like"/>
    <property type="match status" value="1"/>
</dbReference>
<dbReference type="PROSITE" id="PS01286">
    <property type="entry name" value="FA58C_2"/>
    <property type="match status" value="1"/>
</dbReference>
<keyword evidence="3" id="KW-1185">Reference proteome</keyword>
<dbReference type="EMBL" id="CALNXI010006358">
    <property type="protein sequence ID" value="CAH3199023.1"/>
    <property type="molecule type" value="Genomic_DNA"/>
</dbReference>
<evidence type="ECO:0000313" key="3">
    <source>
        <dbReference type="Proteomes" id="UP001159427"/>
    </source>
</evidence>
<dbReference type="PANTHER" id="PTHR24543">
    <property type="entry name" value="MULTICOPPER OXIDASE-RELATED"/>
    <property type="match status" value="1"/>
</dbReference>
<organism evidence="2 3">
    <name type="scientific">Porites evermanni</name>
    <dbReference type="NCBI Taxonomy" id="104178"/>
    <lineage>
        <taxon>Eukaryota</taxon>
        <taxon>Metazoa</taxon>
        <taxon>Cnidaria</taxon>
        <taxon>Anthozoa</taxon>
        <taxon>Hexacorallia</taxon>
        <taxon>Scleractinia</taxon>
        <taxon>Fungiina</taxon>
        <taxon>Poritidae</taxon>
        <taxon>Porites</taxon>
    </lineage>
</organism>
<dbReference type="PROSITE" id="PS01285">
    <property type="entry name" value="FA58C_1"/>
    <property type="match status" value="1"/>
</dbReference>
<dbReference type="SMART" id="SM00231">
    <property type="entry name" value="FA58C"/>
    <property type="match status" value="1"/>
</dbReference>
<evidence type="ECO:0000259" key="1">
    <source>
        <dbReference type="PROSITE" id="PS50022"/>
    </source>
</evidence>
<dbReference type="CDD" id="cd00057">
    <property type="entry name" value="FA58C"/>
    <property type="match status" value="1"/>
</dbReference>
<feature type="non-terminal residue" evidence="2">
    <location>
        <position position="239"/>
    </location>
</feature>
<accession>A0ABN8T414</accession>
<dbReference type="PROSITE" id="PS50022">
    <property type="entry name" value="FA58C_3"/>
    <property type="match status" value="1"/>
</dbReference>
<feature type="non-terminal residue" evidence="2">
    <location>
        <position position="1"/>
    </location>
</feature>